<keyword evidence="3 7" id="KW-0812">Transmembrane</keyword>
<feature type="transmembrane region" description="Helical" evidence="7">
    <location>
        <begin position="124"/>
        <end position="143"/>
    </location>
</feature>
<feature type="domain" description="Peptidase S54 rhomboid" evidence="8">
    <location>
        <begin position="2"/>
        <end position="107"/>
    </location>
</feature>
<accession>A0AAV2GXU1</accession>
<evidence type="ECO:0000256" key="1">
    <source>
        <dbReference type="ARBA" id="ARBA00004477"/>
    </source>
</evidence>
<evidence type="ECO:0000313" key="9">
    <source>
        <dbReference type="EMBL" id="CAL1525955.1"/>
    </source>
</evidence>
<evidence type="ECO:0000256" key="3">
    <source>
        <dbReference type="ARBA" id="ARBA00022692"/>
    </source>
</evidence>
<proteinExistence type="inferred from homology"/>
<sequence length="175" mass="19609">MIPLETCAGWHRVFIIYGISSMAGEAVASIVEPDLPHVGSTSGVGGILGVAVLELLQAWKFIRYPFWEGIKLSVLISMQIFLGTLQLVNLFSFFAGLGVGMMSCLMIVPYITFGRTLSHLRFRLVMLGFCLLVPTLILIQLTFKFIQEIRQCPNCVALECIPYTSIMCKTYKYWN</sequence>
<keyword evidence="4" id="KW-0256">Endoplasmic reticulum</keyword>
<dbReference type="AlphaFoldDB" id="A0AAV2GXU1"/>
<name>A0AAV2GXU1_LYMST</name>
<evidence type="ECO:0000256" key="4">
    <source>
        <dbReference type="ARBA" id="ARBA00022824"/>
    </source>
</evidence>
<dbReference type="PANTHER" id="PTHR45965:SF3">
    <property type="entry name" value="INACTIVE RHOMBOID PROTEIN 1"/>
    <property type="match status" value="1"/>
</dbReference>
<evidence type="ECO:0000259" key="8">
    <source>
        <dbReference type="Pfam" id="PF01694"/>
    </source>
</evidence>
<dbReference type="EMBL" id="CAXITT010000001">
    <property type="protein sequence ID" value="CAL1525955.1"/>
    <property type="molecule type" value="Genomic_DNA"/>
</dbReference>
<evidence type="ECO:0000256" key="2">
    <source>
        <dbReference type="ARBA" id="ARBA00009045"/>
    </source>
</evidence>
<organism evidence="9 10">
    <name type="scientific">Lymnaea stagnalis</name>
    <name type="common">Great pond snail</name>
    <name type="synonym">Helix stagnalis</name>
    <dbReference type="NCBI Taxonomy" id="6523"/>
    <lineage>
        <taxon>Eukaryota</taxon>
        <taxon>Metazoa</taxon>
        <taxon>Spiralia</taxon>
        <taxon>Lophotrochozoa</taxon>
        <taxon>Mollusca</taxon>
        <taxon>Gastropoda</taxon>
        <taxon>Heterobranchia</taxon>
        <taxon>Euthyneura</taxon>
        <taxon>Panpulmonata</taxon>
        <taxon>Hygrophila</taxon>
        <taxon>Lymnaeoidea</taxon>
        <taxon>Lymnaeidae</taxon>
        <taxon>Lymnaea</taxon>
    </lineage>
</organism>
<keyword evidence="6 7" id="KW-0472">Membrane</keyword>
<reference evidence="9 10" key="1">
    <citation type="submission" date="2024-04" db="EMBL/GenBank/DDBJ databases">
        <authorList>
            <consortium name="Genoscope - CEA"/>
            <person name="William W."/>
        </authorList>
    </citation>
    <scope>NUCLEOTIDE SEQUENCE [LARGE SCALE GENOMIC DNA]</scope>
</reference>
<dbReference type="PANTHER" id="PTHR45965">
    <property type="entry name" value="INACTIVE RHOMBOID PROTEIN"/>
    <property type="match status" value="1"/>
</dbReference>
<keyword evidence="5 7" id="KW-1133">Transmembrane helix</keyword>
<feature type="transmembrane region" description="Helical" evidence="7">
    <location>
        <begin position="43"/>
        <end position="62"/>
    </location>
</feature>
<evidence type="ECO:0000256" key="5">
    <source>
        <dbReference type="ARBA" id="ARBA00022989"/>
    </source>
</evidence>
<dbReference type="InterPro" id="IPR035952">
    <property type="entry name" value="Rhomboid-like_sf"/>
</dbReference>
<evidence type="ECO:0000313" key="10">
    <source>
        <dbReference type="Proteomes" id="UP001497497"/>
    </source>
</evidence>
<feature type="transmembrane region" description="Helical" evidence="7">
    <location>
        <begin position="12"/>
        <end position="31"/>
    </location>
</feature>
<evidence type="ECO:0000256" key="6">
    <source>
        <dbReference type="ARBA" id="ARBA00023136"/>
    </source>
</evidence>
<evidence type="ECO:0000256" key="7">
    <source>
        <dbReference type="SAM" id="Phobius"/>
    </source>
</evidence>
<dbReference type="InterPro" id="IPR022764">
    <property type="entry name" value="Peptidase_S54_rhomboid_dom"/>
</dbReference>
<dbReference type="GO" id="GO:0005789">
    <property type="term" value="C:endoplasmic reticulum membrane"/>
    <property type="evidence" value="ECO:0007669"/>
    <property type="project" value="UniProtKB-SubCell"/>
</dbReference>
<dbReference type="InterPro" id="IPR051512">
    <property type="entry name" value="Inactive_Rhomboid"/>
</dbReference>
<dbReference type="SUPFAM" id="SSF144091">
    <property type="entry name" value="Rhomboid-like"/>
    <property type="match status" value="1"/>
</dbReference>
<comment type="similarity">
    <text evidence="2">Belongs to the peptidase S54 family.</text>
</comment>
<gene>
    <name evidence="9" type="ORF">GSLYS_00000132001</name>
</gene>
<protein>
    <recommendedName>
        <fullName evidence="8">Peptidase S54 rhomboid domain-containing protein</fullName>
    </recommendedName>
</protein>
<comment type="subcellular location">
    <subcellularLocation>
        <location evidence="1">Endoplasmic reticulum membrane</location>
        <topology evidence="1">Multi-pass membrane protein</topology>
    </subcellularLocation>
</comment>
<dbReference type="GO" id="GO:0050708">
    <property type="term" value="P:regulation of protein secretion"/>
    <property type="evidence" value="ECO:0007669"/>
    <property type="project" value="TreeGrafter"/>
</dbReference>
<dbReference type="Pfam" id="PF01694">
    <property type="entry name" value="Rhomboid"/>
    <property type="match status" value="1"/>
</dbReference>
<dbReference type="Proteomes" id="UP001497497">
    <property type="component" value="Unassembled WGS sequence"/>
</dbReference>
<feature type="transmembrane region" description="Helical" evidence="7">
    <location>
        <begin position="93"/>
        <end position="112"/>
    </location>
</feature>
<dbReference type="GO" id="GO:0042058">
    <property type="term" value="P:regulation of epidermal growth factor receptor signaling pathway"/>
    <property type="evidence" value="ECO:0007669"/>
    <property type="project" value="TreeGrafter"/>
</dbReference>
<dbReference type="GO" id="GO:0004252">
    <property type="term" value="F:serine-type endopeptidase activity"/>
    <property type="evidence" value="ECO:0007669"/>
    <property type="project" value="InterPro"/>
</dbReference>
<keyword evidence="10" id="KW-1185">Reference proteome</keyword>
<comment type="caution">
    <text evidence="9">The sequence shown here is derived from an EMBL/GenBank/DDBJ whole genome shotgun (WGS) entry which is preliminary data.</text>
</comment>